<dbReference type="AlphaFoldDB" id="A0AAJ0GVY4"/>
<dbReference type="InterPro" id="IPR029039">
    <property type="entry name" value="Flavoprotein-like_sf"/>
</dbReference>
<evidence type="ECO:0000313" key="3">
    <source>
        <dbReference type="Proteomes" id="UP001273166"/>
    </source>
</evidence>
<dbReference type="PANTHER" id="PTHR30543:SF21">
    <property type="entry name" value="NAD(P)H-DEPENDENT FMN REDUCTASE LOT6"/>
    <property type="match status" value="1"/>
</dbReference>
<dbReference type="PANTHER" id="PTHR30543">
    <property type="entry name" value="CHROMATE REDUCTASE"/>
    <property type="match status" value="1"/>
</dbReference>
<dbReference type="InterPro" id="IPR005025">
    <property type="entry name" value="FMN_Rdtase-like_dom"/>
</dbReference>
<dbReference type="GO" id="GO:0010181">
    <property type="term" value="F:FMN binding"/>
    <property type="evidence" value="ECO:0007669"/>
    <property type="project" value="TreeGrafter"/>
</dbReference>
<comment type="caution">
    <text evidence="2">The sequence shown here is derived from an EMBL/GenBank/DDBJ whole genome shotgun (WGS) entry which is preliminary data.</text>
</comment>
<dbReference type="GO" id="GO:0005829">
    <property type="term" value="C:cytosol"/>
    <property type="evidence" value="ECO:0007669"/>
    <property type="project" value="TreeGrafter"/>
</dbReference>
<proteinExistence type="predicted"/>
<reference evidence="2" key="1">
    <citation type="journal article" date="2023" name="Mol. Phylogenet. Evol.">
        <title>Genome-scale phylogeny and comparative genomics of the fungal order Sordariales.</title>
        <authorList>
            <person name="Hensen N."/>
            <person name="Bonometti L."/>
            <person name="Westerberg I."/>
            <person name="Brannstrom I.O."/>
            <person name="Guillou S."/>
            <person name="Cros-Aarteil S."/>
            <person name="Calhoun S."/>
            <person name="Haridas S."/>
            <person name="Kuo A."/>
            <person name="Mondo S."/>
            <person name="Pangilinan J."/>
            <person name="Riley R."/>
            <person name="LaButti K."/>
            <person name="Andreopoulos B."/>
            <person name="Lipzen A."/>
            <person name="Chen C."/>
            <person name="Yan M."/>
            <person name="Daum C."/>
            <person name="Ng V."/>
            <person name="Clum A."/>
            <person name="Steindorff A."/>
            <person name="Ohm R.A."/>
            <person name="Martin F."/>
            <person name="Silar P."/>
            <person name="Natvig D.O."/>
            <person name="Lalanne C."/>
            <person name="Gautier V."/>
            <person name="Ament-Velasquez S.L."/>
            <person name="Kruys A."/>
            <person name="Hutchinson M.I."/>
            <person name="Powell A.J."/>
            <person name="Barry K."/>
            <person name="Miller A.N."/>
            <person name="Grigoriev I.V."/>
            <person name="Debuchy R."/>
            <person name="Gladieux P."/>
            <person name="Hiltunen Thoren M."/>
            <person name="Johannesson H."/>
        </authorList>
    </citation>
    <scope>NUCLEOTIDE SEQUENCE</scope>
    <source>
        <strain evidence="2">CBS 333.67</strain>
    </source>
</reference>
<gene>
    <name evidence="2" type="ORF">B0T15DRAFT_393719</name>
</gene>
<keyword evidence="3" id="KW-1185">Reference proteome</keyword>
<sequence>MAQKAIGVIVCSTRPNRINPSVAKYVLDIMETVPQAADGTVRLELIDLADQHLPLYDEPAVPGHLPAGDPTPHYVHAHSRDWSTTVRRFDAFVFVTPQYNWSVPASLKNALDYLFHEWKGKPAGIVTYGHRGGEKAAAHLVTILAGLRMGGVVEPKVALRIVKAETDPGAVGSAARALWLEDGADRTIRAMAEQLSQRCLAEE</sequence>
<reference evidence="2" key="2">
    <citation type="submission" date="2023-06" db="EMBL/GenBank/DDBJ databases">
        <authorList>
            <consortium name="Lawrence Berkeley National Laboratory"/>
            <person name="Mondo S.J."/>
            <person name="Hensen N."/>
            <person name="Bonometti L."/>
            <person name="Westerberg I."/>
            <person name="Brannstrom I.O."/>
            <person name="Guillou S."/>
            <person name="Cros-Aarteil S."/>
            <person name="Calhoun S."/>
            <person name="Haridas S."/>
            <person name="Kuo A."/>
            <person name="Pangilinan J."/>
            <person name="Riley R."/>
            <person name="Labutti K."/>
            <person name="Andreopoulos B."/>
            <person name="Lipzen A."/>
            <person name="Chen C."/>
            <person name="Yanf M."/>
            <person name="Daum C."/>
            <person name="Ng V."/>
            <person name="Clum A."/>
            <person name="Steindorff A."/>
            <person name="Ohm R."/>
            <person name="Martin F."/>
            <person name="Silar P."/>
            <person name="Natvig D."/>
            <person name="Lalanne C."/>
            <person name="Gautier V."/>
            <person name="Ament-Velasquez S.L."/>
            <person name="Kruys A."/>
            <person name="Hutchinson M.I."/>
            <person name="Powell A.J."/>
            <person name="Barry K."/>
            <person name="Miller A.N."/>
            <person name="Grigoriev I.V."/>
            <person name="Debuchy R."/>
            <person name="Gladieux P."/>
            <person name="Thoren M.H."/>
            <person name="Johannesson H."/>
        </authorList>
    </citation>
    <scope>NUCLEOTIDE SEQUENCE</scope>
    <source>
        <strain evidence="2">CBS 333.67</strain>
    </source>
</reference>
<protein>
    <submittedName>
        <fullName evidence="2">Flavoprotein-like protein</fullName>
    </submittedName>
</protein>
<evidence type="ECO:0000259" key="1">
    <source>
        <dbReference type="Pfam" id="PF03358"/>
    </source>
</evidence>
<dbReference type="SUPFAM" id="SSF52218">
    <property type="entry name" value="Flavoproteins"/>
    <property type="match status" value="1"/>
</dbReference>
<dbReference type="RefSeq" id="XP_062722933.1">
    <property type="nucleotide sequence ID" value="XM_062864698.1"/>
</dbReference>
<feature type="domain" description="NADPH-dependent FMN reductase-like" evidence="1">
    <location>
        <begin position="6"/>
        <end position="159"/>
    </location>
</feature>
<dbReference type="EMBL" id="JAUDZG010000003">
    <property type="protein sequence ID" value="KAK3307153.1"/>
    <property type="molecule type" value="Genomic_DNA"/>
</dbReference>
<dbReference type="GO" id="GO:0016491">
    <property type="term" value="F:oxidoreductase activity"/>
    <property type="evidence" value="ECO:0007669"/>
    <property type="project" value="InterPro"/>
</dbReference>
<dbReference type="Proteomes" id="UP001273166">
    <property type="component" value="Unassembled WGS sequence"/>
</dbReference>
<accession>A0AAJ0GVY4</accession>
<dbReference type="GeneID" id="87883527"/>
<name>A0AAJ0GVY4_9PEZI</name>
<dbReference type="Gene3D" id="3.40.50.360">
    <property type="match status" value="1"/>
</dbReference>
<evidence type="ECO:0000313" key="2">
    <source>
        <dbReference type="EMBL" id="KAK3307153.1"/>
    </source>
</evidence>
<organism evidence="2 3">
    <name type="scientific">Chaetomium strumarium</name>
    <dbReference type="NCBI Taxonomy" id="1170767"/>
    <lineage>
        <taxon>Eukaryota</taxon>
        <taxon>Fungi</taxon>
        <taxon>Dikarya</taxon>
        <taxon>Ascomycota</taxon>
        <taxon>Pezizomycotina</taxon>
        <taxon>Sordariomycetes</taxon>
        <taxon>Sordariomycetidae</taxon>
        <taxon>Sordariales</taxon>
        <taxon>Chaetomiaceae</taxon>
        <taxon>Chaetomium</taxon>
    </lineage>
</organism>
<dbReference type="Pfam" id="PF03358">
    <property type="entry name" value="FMN_red"/>
    <property type="match status" value="1"/>
</dbReference>
<dbReference type="InterPro" id="IPR050712">
    <property type="entry name" value="NAD(P)H-dep_reductase"/>
</dbReference>